<dbReference type="AlphaFoldDB" id="A0A9P8ANE8"/>
<organism evidence="1 2">
    <name type="scientific">Guyanagaster necrorhizus</name>
    <dbReference type="NCBI Taxonomy" id="856835"/>
    <lineage>
        <taxon>Eukaryota</taxon>
        <taxon>Fungi</taxon>
        <taxon>Dikarya</taxon>
        <taxon>Basidiomycota</taxon>
        <taxon>Agaricomycotina</taxon>
        <taxon>Agaricomycetes</taxon>
        <taxon>Agaricomycetidae</taxon>
        <taxon>Agaricales</taxon>
        <taxon>Marasmiineae</taxon>
        <taxon>Physalacriaceae</taxon>
        <taxon>Guyanagaster</taxon>
    </lineage>
</organism>
<reference evidence="1" key="1">
    <citation type="submission" date="2020-11" db="EMBL/GenBank/DDBJ databases">
        <title>Adaptations for nitrogen fixation in a non-lichenized fungal sporocarp promotes dispersal by wood-feeding termites.</title>
        <authorList>
            <consortium name="DOE Joint Genome Institute"/>
            <person name="Koch R.A."/>
            <person name="Yoon G."/>
            <person name="Arayal U."/>
            <person name="Lail K."/>
            <person name="Amirebrahimi M."/>
            <person name="Labutti K."/>
            <person name="Lipzen A."/>
            <person name="Riley R."/>
            <person name="Barry K."/>
            <person name="Henrissat B."/>
            <person name="Grigoriev I.V."/>
            <person name="Herr J.R."/>
            <person name="Aime M.C."/>
        </authorList>
    </citation>
    <scope>NUCLEOTIDE SEQUENCE</scope>
    <source>
        <strain evidence="1">MCA 3950</strain>
    </source>
</reference>
<sequence>MLPLVGLFTRSSCLLSKVLFPSRYSHPHPLFCMLYLLYCLKIYCSSLCSRTSISLLMLFPTRT</sequence>
<accession>A0A9P8ANE8</accession>
<gene>
    <name evidence="1" type="ORF">BT62DRAFT_468952</name>
</gene>
<keyword evidence="2" id="KW-1185">Reference proteome</keyword>
<dbReference type="GeneID" id="66103343"/>
<evidence type="ECO:0000313" key="1">
    <source>
        <dbReference type="EMBL" id="KAG7441666.1"/>
    </source>
</evidence>
<dbReference type="Proteomes" id="UP000812287">
    <property type="component" value="Unassembled WGS sequence"/>
</dbReference>
<protein>
    <submittedName>
        <fullName evidence="1">Uncharacterized protein</fullName>
    </submittedName>
</protein>
<name>A0A9P8ANE8_9AGAR</name>
<dbReference type="RefSeq" id="XP_043035166.1">
    <property type="nucleotide sequence ID" value="XM_043181047.1"/>
</dbReference>
<proteinExistence type="predicted"/>
<dbReference type="EMBL" id="MU250557">
    <property type="protein sequence ID" value="KAG7441666.1"/>
    <property type="molecule type" value="Genomic_DNA"/>
</dbReference>
<comment type="caution">
    <text evidence="1">The sequence shown here is derived from an EMBL/GenBank/DDBJ whole genome shotgun (WGS) entry which is preliminary data.</text>
</comment>
<evidence type="ECO:0000313" key="2">
    <source>
        <dbReference type="Proteomes" id="UP000812287"/>
    </source>
</evidence>